<accession>A0A3P7JR33</accession>
<gene>
    <name evidence="2" type="ORF">SVUK_LOCUS16192</name>
</gene>
<dbReference type="AlphaFoldDB" id="A0A3P7JR33"/>
<dbReference type="EMBL" id="UYYB01111758">
    <property type="protein sequence ID" value="VDM81194.1"/>
    <property type="molecule type" value="Genomic_DNA"/>
</dbReference>
<protein>
    <submittedName>
        <fullName evidence="2">Uncharacterized protein</fullName>
    </submittedName>
</protein>
<name>A0A3P7JR33_STRVU</name>
<feature type="region of interest" description="Disordered" evidence="1">
    <location>
        <begin position="1"/>
        <end position="81"/>
    </location>
</feature>
<reference evidence="2 3" key="1">
    <citation type="submission" date="2018-11" db="EMBL/GenBank/DDBJ databases">
        <authorList>
            <consortium name="Pathogen Informatics"/>
        </authorList>
    </citation>
    <scope>NUCLEOTIDE SEQUENCE [LARGE SCALE GENOMIC DNA]</scope>
</reference>
<sequence>MRDTGERTSLASRDGGSIDTDAGLSTKYIFPSPVSTESNSSDSRRSSWMPRLLSRQRTSSMIRPQLIVSDYTQVDDAPAPS</sequence>
<evidence type="ECO:0000313" key="3">
    <source>
        <dbReference type="Proteomes" id="UP000270094"/>
    </source>
</evidence>
<keyword evidence="3" id="KW-1185">Reference proteome</keyword>
<evidence type="ECO:0000256" key="1">
    <source>
        <dbReference type="SAM" id="MobiDB-lite"/>
    </source>
</evidence>
<proteinExistence type="predicted"/>
<dbReference type="Proteomes" id="UP000270094">
    <property type="component" value="Unassembled WGS sequence"/>
</dbReference>
<organism evidence="2 3">
    <name type="scientific">Strongylus vulgaris</name>
    <name type="common">Blood worm</name>
    <dbReference type="NCBI Taxonomy" id="40348"/>
    <lineage>
        <taxon>Eukaryota</taxon>
        <taxon>Metazoa</taxon>
        <taxon>Ecdysozoa</taxon>
        <taxon>Nematoda</taxon>
        <taxon>Chromadorea</taxon>
        <taxon>Rhabditida</taxon>
        <taxon>Rhabditina</taxon>
        <taxon>Rhabditomorpha</taxon>
        <taxon>Strongyloidea</taxon>
        <taxon>Strongylidae</taxon>
        <taxon>Strongylus</taxon>
    </lineage>
</organism>
<evidence type="ECO:0000313" key="2">
    <source>
        <dbReference type="EMBL" id="VDM81194.1"/>
    </source>
</evidence>